<gene>
    <name evidence="1" type="ORF">UFOPK2938_00597</name>
</gene>
<name>A0A6J6W5H4_9ZZZZ</name>
<dbReference type="AlphaFoldDB" id="A0A6J6W5H4"/>
<sequence>MLEADDVLFLFVAVLECIKGAVVKDRAVLVNLDQSSAVMFSSRAQDRGEVLAVGVHGACHERCFSTEGQGDRIERVVQRTHRRGLGDLALLGSRGVLTLGQTVDAVVEQQDLQVHIAAHRVDQVIATDGQCVTITGHHPDRQVCATGGQSRGDSRCATVDGVQPKGVHVVREAR</sequence>
<dbReference type="EMBL" id="CAEZZX010000101">
    <property type="protein sequence ID" value="CAB4779039.1"/>
    <property type="molecule type" value="Genomic_DNA"/>
</dbReference>
<organism evidence="1">
    <name type="scientific">freshwater metagenome</name>
    <dbReference type="NCBI Taxonomy" id="449393"/>
    <lineage>
        <taxon>unclassified sequences</taxon>
        <taxon>metagenomes</taxon>
        <taxon>ecological metagenomes</taxon>
    </lineage>
</organism>
<proteinExistence type="predicted"/>
<reference evidence="1" key="1">
    <citation type="submission" date="2020-05" db="EMBL/GenBank/DDBJ databases">
        <authorList>
            <person name="Chiriac C."/>
            <person name="Salcher M."/>
            <person name="Ghai R."/>
            <person name="Kavagutti S V."/>
        </authorList>
    </citation>
    <scope>NUCLEOTIDE SEQUENCE</scope>
</reference>
<evidence type="ECO:0000313" key="1">
    <source>
        <dbReference type="EMBL" id="CAB4779039.1"/>
    </source>
</evidence>
<protein>
    <submittedName>
        <fullName evidence="1">Unannotated protein</fullName>
    </submittedName>
</protein>
<accession>A0A6J6W5H4</accession>